<name>A0AC60Q565_IXOPE</name>
<dbReference type="EMBL" id="JABSTQ010009459">
    <property type="protein sequence ID" value="KAG0428956.1"/>
    <property type="molecule type" value="Genomic_DNA"/>
</dbReference>
<comment type="caution">
    <text evidence="1">The sequence shown here is derived from an EMBL/GenBank/DDBJ whole genome shotgun (WGS) entry which is preliminary data.</text>
</comment>
<keyword evidence="2" id="KW-1185">Reference proteome</keyword>
<evidence type="ECO:0000313" key="2">
    <source>
        <dbReference type="Proteomes" id="UP000805193"/>
    </source>
</evidence>
<gene>
    <name evidence="1" type="ORF">HPB47_024097</name>
</gene>
<organism evidence="1 2">
    <name type="scientific">Ixodes persulcatus</name>
    <name type="common">Taiga tick</name>
    <dbReference type="NCBI Taxonomy" id="34615"/>
    <lineage>
        <taxon>Eukaryota</taxon>
        <taxon>Metazoa</taxon>
        <taxon>Ecdysozoa</taxon>
        <taxon>Arthropoda</taxon>
        <taxon>Chelicerata</taxon>
        <taxon>Arachnida</taxon>
        <taxon>Acari</taxon>
        <taxon>Parasitiformes</taxon>
        <taxon>Ixodida</taxon>
        <taxon>Ixodoidea</taxon>
        <taxon>Ixodidae</taxon>
        <taxon>Ixodinae</taxon>
        <taxon>Ixodes</taxon>
    </lineage>
</organism>
<accession>A0AC60Q565</accession>
<reference evidence="1 2" key="1">
    <citation type="journal article" date="2020" name="Cell">
        <title>Large-Scale Comparative Analyses of Tick Genomes Elucidate Their Genetic Diversity and Vector Capacities.</title>
        <authorList>
            <consortium name="Tick Genome and Microbiome Consortium (TIGMIC)"/>
            <person name="Jia N."/>
            <person name="Wang J."/>
            <person name="Shi W."/>
            <person name="Du L."/>
            <person name="Sun Y."/>
            <person name="Zhan W."/>
            <person name="Jiang J.F."/>
            <person name="Wang Q."/>
            <person name="Zhang B."/>
            <person name="Ji P."/>
            <person name="Bell-Sakyi L."/>
            <person name="Cui X.M."/>
            <person name="Yuan T.T."/>
            <person name="Jiang B.G."/>
            <person name="Yang W.F."/>
            <person name="Lam T.T."/>
            <person name="Chang Q.C."/>
            <person name="Ding S.J."/>
            <person name="Wang X.J."/>
            <person name="Zhu J.G."/>
            <person name="Ruan X.D."/>
            <person name="Zhao L."/>
            <person name="Wei J.T."/>
            <person name="Ye R.Z."/>
            <person name="Que T.C."/>
            <person name="Du C.H."/>
            <person name="Zhou Y.H."/>
            <person name="Cheng J.X."/>
            <person name="Dai P.F."/>
            <person name="Guo W.B."/>
            <person name="Han X.H."/>
            <person name="Huang E.J."/>
            <person name="Li L.F."/>
            <person name="Wei W."/>
            <person name="Gao Y.C."/>
            <person name="Liu J.Z."/>
            <person name="Shao H.Z."/>
            <person name="Wang X."/>
            <person name="Wang C.C."/>
            <person name="Yang T.C."/>
            <person name="Huo Q.B."/>
            <person name="Li W."/>
            <person name="Chen H.Y."/>
            <person name="Chen S.E."/>
            <person name="Zhou L.G."/>
            <person name="Ni X.B."/>
            <person name="Tian J.H."/>
            <person name="Sheng Y."/>
            <person name="Liu T."/>
            <person name="Pan Y.S."/>
            <person name="Xia L.Y."/>
            <person name="Li J."/>
            <person name="Zhao F."/>
            <person name="Cao W.C."/>
        </authorList>
    </citation>
    <scope>NUCLEOTIDE SEQUENCE [LARGE SCALE GENOMIC DNA]</scope>
    <source>
        <strain evidence="1">Iper-2018</strain>
    </source>
</reference>
<protein>
    <submittedName>
        <fullName evidence="1">Uncharacterized protein</fullName>
    </submittedName>
</protein>
<sequence>MVPSKGTENGRVRLPDTPLPAPAPRLPPRFGYARTLEVHEASKRLRRYERHARGGTTEAPPCRSLLVGDCRKAEKAEFHPPVRVWAFLVPPEPDGATSPPSSLPALGGLPGAQLGPPRAGRRVPPAYVKHPQRPDPLGGHDGTVRLATEAPPPDGTTLLRRKGQGCRPAVDVWNERWRNDDEDGVEDDLKNDV</sequence>
<evidence type="ECO:0000313" key="1">
    <source>
        <dbReference type="EMBL" id="KAG0428956.1"/>
    </source>
</evidence>
<dbReference type="Proteomes" id="UP000805193">
    <property type="component" value="Unassembled WGS sequence"/>
</dbReference>
<proteinExistence type="predicted"/>